<dbReference type="Gene3D" id="2.60.120.260">
    <property type="entry name" value="Galactose-binding domain-like"/>
    <property type="match status" value="1"/>
</dbReference>
<dbReference type="GO" id="GO:0031176">
    <property type="term" value="F:endo-1,4-beta-xylanase activity"/>
    <property type="evidence" value="ECO:0007669"/>
    <property type="project" value="UniProtKB-ARBA"/>
</dbReference>
<evidence type="ECO:0000313" key="8">
    <source>
        <dbReference type="EMBL" id="DAD41505.1"/>
    </source>
</evidence>
<sequence length="577" mass="65095">MNAFMEQLILLFCCRFPVFFVRSLVEALSYDYSANIECLAEPHRPQYEGGIITNPEFSHGLRGWSILGSAKIERRVSKGGNSFVVVHGRKQPHDSISQKIYLRRGKLYTFSAWIQVSEGKVPIRAVFKTKTGYKHAGAVITESGCWSMLKGGLTANSSGPAELYFESQNKTVDIWVDSVSLQPFTSAQWKAHQEQSIEKTRKRKVKFQAVDSLGNALAGARVSIQLKKPSFPFGAAIAKTILNNPAYQKWFTSRFTVTAFENEMKWYSTESSPGKEDYSVADAMLQFAKQNGISVRGHNVFWNDPKYQPWWVPKLSPSQLSEAAWKRINSIMSRYKGQVIAWDVVNENLHFSFLEDRLGWNASAAFYQRAHQLDDRAIMFLNDFNTIEDSRDGKSTPAMYLQKLKQIQSFPGSRMSLGIGLEGHFHTPDIAYIRAALDTLAATKLPIWITELDVGSDPNQAKYLEEILRETHAHPGLQGIIIWAAWRPEGCYRMCLTDNNFKNLPTGEVVDKVIGEWTHAHLAGLTDSNGYFETSLFHGDHVVTITHPSMNSSLVQSFKVTTPRVSQETMLEVEINA</sequence>
<evidence type="ECO:0000259" key="7">
    <source>
        <dbReference type="PROSITE" id="PS51760"/>
    </source>
</evidence>
<dbReference type="GO" id="GO:0000272">
    <property type="term" value="P:polysaccharide catabolic process"/>
    <property type="evidence" value="ECO:0007669"/>
    <property type="project" value="UniProtKB-KW"/>
</dbReference>
<dbReference type="EMBL" id="DUZY01000005">
    <property type="protein sequence ID" value="DAD41505.1"/>
    <property type="molecule type" value="Genomic_DNA"/>
</dbReference>
<feature type="signal peptide" evidence="6">
    <location>
        <begin position="1"/>
        <end position="23"/>
    </location>
</feature>
<dbReference type="InterPro" id="IPR003305">
    <property type="entry name" value="CenC_carb-bd"/>
</dbReference>
<dbReference type="Pfam" id="PF00331">
    <property type="entry name" value="Glyco_hydro_10"/>
    <property type="match status" value="1"/>
</dbReference>
<accession>A0A822ZDK1</accession>
<gene>
    <name evidence="8" type="ORF">HUJ06_015828</name>
</gene>
<feature type="chain" id="PRO_5032489908" description="GH10 domain-containing protein" evidence="6">
    <location>
        <begin position="24"/>
        <end position="577"/>
    </location>
</feature>
<dbReference type="SUPFAM" id="SSF49785">
    <property type="entry name" value="Galactose-binding domain-like"/>
    <property type="match status" value="1"/>
</dbReference>
<name>A0A822ZDK1_NELNU</name>
<keyword evidence="3" id="KW-0378">Hydrolase</keyword>
<organism evidence="8 9">
    <name type="scientific">Nelumbo nucifera</name>
    <name type="common">Sacred lotus</name>
    <dbReference type="NCBI Taxonomy" id="4432"/>
    <lineage>
        <taxon>Eukaryota</taxon>
        <taxon>Viridiplantae</taxon>
        <taxon>Streptophyta</taxon>
        <taxon>Embryophyta</taxon>
        <taxon>Tracheophyta</taxon>
        <taxon>Spermatophyta</taxon>
        <taxon>Magnoliopsida</taxon>
        <taxon>Proteales</taxon>
        <taxon>Nelumbonaceae</taxon>
        <taxon>Nelumbo</taxon>
    </lineage>
</organism>
<keyword evidence="2" id="KW-0677">Repeat</keyword>
<evidence type="ECO:0000256" key="1">
    <source>
        <dbReference type="ARBA" id="ARBA00007495"/>
    </source>
</evidence>
<proteinExistence type="inferred from homology"/>
<dbReference type="AlphaFoldDB" id="A0A822ZDK1"/>
<keyword evidence="5" id="KW-0624">Polysaccharide degradation</keyword>
<dbReference type="InterPro" id="IPR044846">
    <property type="entry name" value="GH10"/>
</dbReference>
<dbReference type="Proteomes" id="UP000607653">
    <property type="component" value="Unassembled WGS sequence"/>
</dbReference>
<feature type="domain" description="GH10" evidence="7">
    <location>
        <begin position="220"/>
        <end position="513"/>
    </location>
</feature>
<dbReference type="InterPro" id="IPR017853">
    <property type="entry name" value="GH"/>
</dbReference>
<evidence type="ECO:0000313" key="9">
    <source>
        <dbReference type="Proteomes" id="UP000607653"/>
    </source>
</evidence>
<evidence type="ECO:0000256" key="2">
    <source>
        <dbReference type="ARBA" id="ARBA00022737"/>
    </source>
</evidence>
<keyword evidence="4" id="KW-0119">Carbohydrate metabolism</keyword>
<evidence type="ECO:0000256" key="5">
    <source>
        <dbReference type="ARBA" id="ARBA00023326"/>
    </source>
</evidence>
<dbReference type="InterPro" id="IPR001000">
    <property type="entry name" value="GH10_dom"/>
</dbReference>
<comment type="caution">
    <text evidence="8">The sequence shown here is derived from an EMBL/GenBank/DDBJ whole genome shotgun (WGS) entry which is preliminary data.</text>
</comment>
<evidence type="ECO:0000256" key="3">
    <source>
        <dbReference type="ARBA" id="ARBA00022801"/>
    </source>
</evidence>
<dbReference type="InterPro" id="IPR008979">
    <property type="entry name" value="Galactose-bd-like_sf"/>
</dbReference>
<evidence type="ECO:0000256" key="4">
    <source>
        <dbReference type="ARBA" id="ARBA00023277"/>
    </source>
</evidence>
<keyword evidence="6" id="KW-0732">Signal</keyword>
<dbReference type="PANTHER" id="PTHR31490:SF2">
    <property type="entry name" value="GLYCOSYL HYDROLASE FAMILY 10 PROTEIN"/>
    <property type="match status" value="1"/>
</dbReference>
<dbReference type="Gene3D" id="3.20.20.80">
    <property type="entry name" value="Glycosidases"/>
    <property type="match status" value="1"/>
</dbReference>
<dbReference type="PANTHER" id="PTHR31490">
    <property type="entry name" value="GLYCOSYL HYDROLASE"/>
    <property type="match status" value="1"/>
</dbReference>
<comment type="similarity">
    <text evidence="1">Belongs to the glycosyl hydrolase 10 (cellulase F) family.</text>
</comment>
<keyword evidence="9" id="KW-1185">Reference proteome</keyword>
<protein>
    <recommendedName>
        <fullName evidence="7">GH10 domain-containing protein</fullName>
    </recommendedName>
</protein>
<dbReference type="PROSITE" id="PS51760">
    <property type="entry name" value="GH10_2"/>
    <property type="match status" value="1"/>
</dbReference>
<dbReference type="Pfam" id="PF02018">
    <property type="entry name" value="CBM_4_9"/>
    <property type="match status" value="1"/>
</dbReference>
<dbReference type="SUPFAM" id="SSF51445">
    <property type="entry name" value="(Trans)glycosidases"/>
    <property type="match status" value="1"/>
</dbReference>
<reference evidence="8 9" key="1">
    <citation type="journal article" date="2020" name="Mol. Biol. Evol.">
        <title>Distinct Expression and Methylation Patterns for Genes with Different Fates following a Single Whole-Genome Duplication in Flowering Plants.</title>
        <authorList>
            <person name="Shi T."/>
            <person name="Rahmani R.S."/>
            <person name="Gugger P.F."/>
            <person name="Wang M."/>
            <person name="Li H."/>
            <person name="Zhang Y."/>
            <person name="Li Z."/>
            <person name="Wang Q."/>
            <person name="Van de Peer Y."/>
            <person name="Marchal K."/>
            <person name="Chen J."/>
        </authorList>
    </citation>
    <scope>NUCLEOTIDE SEQUENCE [LARGE SCALE GENOMIC DNA]</scope>
    <source>
        <tissue evidence="8">Leaf</tissue>
    </source>
</reference>
<evidence type="ECO:0000256" key="6">
    <source>
        <dbReference type="SAM" id="SignalP"/>
    </source>
</evidence>
<dbReference type="SMART" id="SM00633">
    <property type="entry name" value="Glyco_10"/>
    <property type="match status" value="1"/>
</dbReference>